<organism evidence="2 3">
    <name type="scientific">Eumeta variegata</name>
    <name type="common">Bagworm moth</name>
    <name type="synonym">Eumeta japonica</name>
    <dbReference type="NCBI Taxonomy" id="151549"/>
    <lineage>
        <taxon>Eukaryota</taxon>
        <taxon>Metazoa</taxon>
        <taxon>Ecdysozoa</taxon>
        <taxon>Arthropoda</taxon>
        <taxon>Hexapoda</taxon>
        <taxon>Insecta</taxon>
        <taxon>Pterygota</taxon>
        <taxon>Neoptera</taxon>
        <taxon>Endopterygota</taxon>
        <taxon>Lepidoptera</taxon>
        <taxon>Glossata</taxon>
        <taxon>Ditrysia</taxon>
        <taxon>Tineoidea</taxon>
        <taxon>Psychidae</taxon>
        <taxon>Oiketicinae</taxon>
        <taxon>Eumeta</taxon>
    </lineage>
</organism>
<dbReference type="EMBL" id="BGZK01001625">
    <property type="protein sequence ID" value="GBP83527.1"/>
    <property type="molecule type" value="Genomic_DNA"/>
</dbReference>
<dbReference type="AlphaFoldDB" id="A0A4C1ZA84"/>
<comment type="caution">
    <text evidence="2">The sequence shown here is derived from an EMBL/GenBank/DDBJ whole genome shotgun (WGS) entry which is preliminary data.</text>
</comment>
<feature type="region of interest" description="Disordered" evidence="1">
    <location>
        <begin position="97"/>
        <end position="150"/>
    </location>
</feature>
<evidence type="ECO:0000313" key="2">
    <source>
        <dbReference type="EMBL" id="GBP83527.1"/>
    </source>
</evidence>
<feature type="compositionally biased region" description="Basic residues" evidence="1">
    <location>
        <begin position="111"/>
        <end position="133"/>
    </location>
</feature>
<dbReference type="Proteomes" id="UP000299102">
    <property type="component" value="Unassembled WGS sequence"/>
</dbReference>
<feature type="region of interest" description="Disordered" evidence="1">
    <location>
        <begin position="1"/>
        <end position="29"/>
    </location>
</feature>
<sequence>MSTSPTPPRHAEGPHPRLQPGPTPSCRGTLRSQSFAKAELPASSQRHAQRQAQLRQVVRGHHPCLQHTSAISSRPMCLSSHESRGLYLPVRHGRVKTIEAQNSVGDDEKRRSHSSRHRASIRIAPHRRPRSPAHRGQQYRVHRYQNDHNT</sequence>
<protein>
    <submittedName>
        <fullName evidence="2">Uncharacterized protein</fullName>
    </submittedName>
</protein>
<reference evidence="2 3" key="1">
    <citation type="journal article" date="2019" name="Commun. Biol.">
        <title>The bagworm genome reveals a unique fibroin gene that provides high tensile strength.</title>
        <authorList>
            <person name="Kono N."/>
            <person name="Nakamura H."/>
            <person name="Ohtoshi R."/>
            <person name="Tomita M."/>
            <person name="Numata K."/>
            <person name="Arakawa K."/>
        </authorList>
    </citation>
    <scope>NUCLEOTIDE SEQUENCE [LARGE SCALE GENOMIC DNA]</scope>
</reference>
<keyword evidence="3" id="KW-1185">Reference proteome</keyword>
<name>A0A4C1ZA84_EUMVA</name>
<accession>A0A4C1ZA84</accession>
<feature type="region of interest" description="Disordered" evidence="1">
    <location>
        <begin position="36"/>
        <end position="55"/>
    </location>
</feature>
<proteinExistence type="predicted"/>
<evidence type="ECO:0000313" key="3">
    <source>
        <dbReference type="Proteomes" id="UP000299102"/>
    </source>
</evidence>
<gene>
    <name evidence="2" type="ORF">EVAR_98872_1</name>
</gene>
<evidence type="ECO:0000256" key="1">
    <source>
        <dbReference type="SAM" id="MobiDB-lite"/>
    </source>
</evidence>